<evidence type="ECO:0000313" key="4">
    <source>
        <dbReference type="Proteomes" id="UP000061569"/>
    </source>
</evidence>
<feature type="signal peptide" evidence="2">
    <location>
        <begin position="1"/>
        <end position="24"/>
    </location>
</feature>
<feature type="compositionally biased region" description="Basic and acidic residues" evidence="1">
    <location>
        <begin position="110"/>
        <end position="134"/>
    </location>
</feature>
<gene>
    <name evidence="3" type="ORF">GLE_2187</name>
</gene>
<dbReference type="PATRIC" id="fig|69.6.peg.2149"/>
<dbReference type="OrthoDB" id="532576at2"/>
<dbReference type="AlphaFoldDB" id="A0A0S2DGH1"/>
<evidence type="ECO:0000313" key="3">
    <source>
        <dbReference type="EMBL" id="ALN57536.1"/>
    </source>
</evidence>
<organism evidence="3 4">
    <name type="scientific">Lysobacter enzymogenes</name>
    <dbReference type="NCBI Taxonomy" id="69"/>
    <lineage>
        <taxon>Bacteria</taxon>
        <taxon>Pseudomonadati</taxon>
        <taxon>Pseudomonadota</taxon>
        <taxon>Gammaproteobacteria</taxon>
        <taxon>Lysobacterales</taxon>
        <taxon>Lysobacteraceae</taxon>
        <taxon>Lysobacter</taxon>
    </lineage>
</organism>
<accession>A0A0S2DGH1</accession>
<evidence type="ECO:0000256" key="2">
    <source>
        <dbReference type="SAM" id="SignalP"/>
    </source>
</evidence>
<dbReference type="Proteomes" id="UP000061569">
    <property type="component" value="Chromosome"/>
</dbReference>
<keyword evidence="2" id="KW-0732">Signal</keyword>
<name>A0A0S2DGH1_LYSEN</name>
<sequence length="164" mass="17626">MNASLGRILIVAAGAAILASSALAMTVIGGPGDQRLARMDLRRTHDLQRIESEIERYAERHGRLPADLAELAAQPGVALGVADPQTAMPYRYLPGAAGRYRLCAGFDTDSGQRDAARRSDSEVDDEWRHPRGEFCFDGDASDSMEEGDASDSVEESDASDATQE</sequence>
<evidence type="ECO:0000256" key="1">
    <source>
        <dbReference type="SAM" id="MobiDB-lite"/>
    </source>
</evidence>
<proteinExistence type="predicted"/>
<reference evidence="3 4" key="1">
    <citation type="submission" date="2015-11" db="EMBL/GenBank/DDBJ databases">
        <title>Genome sequences of Lysobacter enzymogenes strain C3 and Lysobacter antibioticus ATCC 29479.</title>
        <authorList>
            <person name="Kobayashi D.Y."/>
        </authorList>
    </citation>
    <scope>NUCLEOTIDE SEQUENCE [LARGE SCALE GENOMIC DNA]</scope>
    <source>
        <strain evidence="3 4">C3</strain>
    </source>
</reference>
<feature type="region of interest" description="Disordered" evidence="1">
    <location>
        <begin position="109"/>
        <end position="164"/>
    </location>
</feature>
<dbReference type="STRING" id="69.GLE_2187"/>
<feature type="chain" id="PRO_5006594998" evidence="2">
    <location>
        <begin position="25"/>
        <end position="164"/>
    </location>
</feature>
<dbReference type="RefSeq" id="WP_057947349.1">
    <property type="nucleotide sequence ID" value="NZ_CP110813.1"/>
</dbReference>
<feature type="compositionally biased region" description="Acidic residues" evidence="1">
    <location>
        <begin position="139"/>
        <end position="164"/>
    </location>
</feature>
<dbReference type="KEGG" id="lez:GLE_2187"/>
<protein>
    <submittedName>
        <fullName evidence="3">Uncharacterized protein</fullName>
    </submittedName>
</protein>
<dbReference type="EMBL" id="CP013140">
    <property type="protein sequence ID" value="ALN57536.1"/>
    <property type="molecule type" value="Genomic_DNA"/>
</dbReference>